<dbReference type="AlphaFoldDB" id="A0A5J4W6U2"/>
<dbReference type="Proteomes" id="UP000324800">
    <property type="component" value="Unassembled WGS sequence"/>
</dbReference>
<proteinExistence type="predicted"/>
<evidence type="ECO:0000313" key="1">
    <source>
        <dbReference type="EMBL" id="KAA6390402.1"/>
    </source>
</evidence>
<organism evidence="1 2">
    <name type="scientific">Streblomastix strix</name>
    <dbReference type="NCBI Taxonomy" id="222440"/>
    <lineage>
        <taxon>Eukaryota</taxon>
        <taxon>Metamonada</taxon>
        <taxon>Preaxostyla</taxon>
        <taxon>Oxymonadida</taxon>
        <taxon>Streblomastigidae</taxon>
        <taxon>Streblomastix</taxon>
    </lineage>
</organism>
<dbReference type="EMBL" id="SNRW01003231">
    <property type="protein sequence ID" value="KAA6390402.1"/>
    <property type="molecule type" value="Genomic_DNA"/>
</dbReference>
<name>A0A5J4W6U2_9EUKA</name>
<gene>
    <name evidence="1" type="ORF">EZS28_014069</name>
</gene>
<accession>A0A5J4W6U2</accession>
<comment type="caution">
    <text evidence="1">The sequence shown here is derived from an EMBL/GenBank/DDBJ whole genome shotgun (WGS) entry which is preliminary data.</text>
</comment>
<reference evidence="1 2" key="1">
    <citation type="submission" date="2019-03" db="EMBL/GenBank/DDBJ databases">
        <title>Single cell metagenomics reveals metabolic interactions within the superorganism composed of flagellate Streblomastix strix and complex community of Bacteroidetes bacteria on its surface.</title>
        <authorList>
            <person name="Treitli S.C."/>
            <person name="Kolisko M."/>
            <person name="Husnik F."/>
            <person name="Keeling P."/>
            <person name="Hampl V."/>
        </authorList>
    </citation>
    <scope>NUCLEOTIDE SEQUENCE [LARGE SCALE GENOMIC DNA]</scope>
    <source>
        <strain evidence="1">ST1C</strain>
    </source>
</reference>
<evidence type="ECO:0000313" key="2">
    <source>
        <dbReference type="Proteomes" id="UP000324800"/>
    </source>
</evidence>
<protein>
    <submittedName>
        <fullName evidence="1">Uncharacterized protein</fullName>
    </submittedName>
</protein>
<sequence length="150" mass="16655">MAIPLDIATVRSKCTVWPKKPYLPSICGEYDCLDNPATFKNYINSQCSRSTMQPQGWLLTYLMEDGDVVLTANVLAESLRVITVESHGIDSKVSLMLALLSSIEIEFAPVEGIYCSLPSYPIYSENLLCNQQFLESTSFSLLPGSYSLLQ</sequence>